<keyword evidence="1" id="KW-1133">Transmembrane helix</keyword>
<reference evidence="2 3" key="1">
    <citation type="submission" date="2019-07" db="EMBL/GenBank/DDBJ databases">
        <title>Genomic analysis of Lentibacillus sp. NKC851-2.</title>
        <authorList>
            <person name="Oh Y.J."/>
        </authorList>
    </citation>
    <scope>NUCLEOTIDE SEQUENCE [LARGE SCALE GENOMIC DNA]</scope>
    <source>
        <strain evidence="2 3">NKC851-2</strain>
    </source>
</reference>
<gene>
    <name evidence="2" type="ORF">FH966_07195</name>
</gene>
<dbReference type="RefSeq" id="WP_142790623.1">
    <property type="nucleotide sequence ID" value="NZ_VJMZ01000001.1"/>
</dbReference>
<accession>A0A549YHZ7</accession>
<organism evidence="2 3">
    <name type="scientific">Lentibacillus cibarius</name>
    <dbReference type="NCBI Taxonomy" id="2583219"/>
    <lineage>
        <taxon>Bacteria</taxon>
        <taxon>Bacillati</taxon>
        <taxon>Bacillota</taxon>
        <taxon>Bacilli</taxon>
        <taxon>Bacillales</taxon>
        <taxon>Bacillaceae</taxon>
        <taxon>Lentibacillus</taxon>
    </lineage>
</organism>
<feature type="transmembrane region" description="Helical" evidence="1">
    <location>
        <begin position="12"/>
        <end position="36"/>
    </location>
</feature>
<dbReference type="Proteomes" id="UP000319280">
    <property type="component" value="Unassembled WGS sequence"/>
</dbReference>
<protein>
    <submittedName>
        <fullName evidence="2">Uncharacterized protein</fullName>
    </submittedName>
</protein>
<comment type="caution">
    <text evidence="2">The sequence shown here is derived from an EMBL/GenBank/DDBJ whole genome shotgun (WGS) entry which is preliminary data.</text>
</comment>
<dbReference type="EMBL" id="VJMZ01000001">
    <property type="protein sequence ID" value="TRM11497.1"/>
    <property type="molecule type" value="Genomic_DNA"/>
</dbReference>
<keyword evidence="1" id="KW-0812">Transmembrane</keyword>
<proteinExistence type="predicted"/>
<keyword evidence="1" id="KW-0472">Membrane</keyword>
<dbReference type="AlphaFoldDB" id="A0A549YHZ7"/>
<name>A0A549YHZ7_9BACI</name>
<keyword evidence="3" id="KW-1185">Reference proteome</keyword>
<sequence length="63" mass="7177">MMGGYSGMMNGYGLMGFGWIGWLINIIVIGIVVYYATKLALKHHNKENQNKRIDKDNSENKQD</sequence>
<evidence type="ECO:0000256" key="1">
    <source>
        <dbReference type="SAM" id="Phobius"/>
    </source>
</evidence>
<evidence type="ECO:0000313" key="2">
    <source>
        <dbReference type="EMBL" id="TRM11497.1"/>
    </source>
</evidence>
<evidence type="ECO:0000313" key="3">
    <source>
        <dbReference type="Proteomes" id="UP000319280"/>
    </source>
</evidence>